<evidence type="ECO:0000313" key="1">
    <source>
        <dbReference type="EMBL" id="WCR06742.1"/>
    </source>
</evidence>
<name>A0ABY7SL42_9RHOB</name>
<dbReference type="InterPro" id="IPR036188">
    <property type="entry name" value="FAD/NAD-bd_sf"/>
</dbReference>
<keyword evidence="2" id="KW-1185">Reference proteome</keyword>
<dbReference type="Pfam" id="PF13450">
    <property type="entry name" value="NAD_binding_8"/>
    <property type="match status" value="1"/>
</dbReference>
<evidence type="ECO:0000313" key="2">
    <source>
        <dbReference type="Proteomes" id="UP001219349"/>
    </source>
</evidence>
<dbReference type="EMBL" id="CP067136">
    <property type="protein sequence ID" value="WCR06742.1"/>
    <property type="molecule type" value="Genomic_DNA"/>
</dbReference>
<dbReference type="SUPFAM" id="SSF51905">
    <property type="entry name" value="FAD/NAD(P)-binding domain"/>
    <property type="match status" value="1"/>
</dbReference>
<sequence length="181" mass="19091">MSKQIAIVGAGIGGPATAALAAQEGHRVTLFARFAQPRPVGSGLMVLDQIGIGAAARTLSTPITRMLGLDRLKGRMALDIFYPADMPGRAFHRASLFDLLWRAAQAAGIATITDAQVADAEVTDALARRGPVAEALPNYAAMRRVLSYVVAGSLLPPLAGERLPPCESHCLCEERHDPTPV</sequence>
<dbReference type="Gene3D" id="3.50.50.60">
    <property type="entry name" value="FAD/NAD(P)-binding domain"/>
    <property type="match status" value="1"/>
</dbReference>
<dbReference type="Proteomes" id="UP001219349">
    <property type="component" value="Chromosome"/>
</dbReference>
<proteinExistence type="predicted"/>
<protein>
    <submittedName>
        <fullName evidence="1">NAD(P)-binding protein</fullName>
    </submittedName>
</protein>
<organism evidence="1 2">
    <name type="scientific">Paracoccus fistulariae</name>
    <dbReference type="NCBI Taxonomy" id="658446"/>
    <lineage>
        <taxon>Bacteria</taxon>
        <taxon>Pseudomonadati</taxon>
        <taxon>Pseudomonadota</taxon>
        <taxon>Alphaproteobacteria</taxon>
        <taxon>Rhodobacterales</taxon>
        <taxon>Paracoccaceae</taxon>
        <taxon>Paracoccus</taxon>
    </lineage>
</organism>
<accession>A0ABY7SL42</accession>
<gene>
    <name evidence="1" type="ORF">JHX87_14865</name>
</gene>
<reference evidence="1 2" key="1">
    <citation type="submission" date="2021-01" db="EMBL/GenBank/DDBJ databases">
        <title>Biogeographic distribution of Paracoccus.</title>
        <authorList>
            <person name="Hollensteiner J."/>
            <person name="Leineberger J."/>
            <person name="Brinkhoff T."/>
            <person name="Daniel R."/>
        </authorList>
    </citation>
    <scope>NUCLEOTIDE SEQUENCE [LARGE SCALE GENOMIC DNA]</scope>
    <source>
        <strain evidence="1 2">KCTC 22803</strain>
    </source>
</reference>
<dbReference type="RefSeq" id="WP_271885449.1">
    <property type="nucleotide sequence ID" value="NZ_CP067136.1"/>
</dbReference>